<dbReference type="Proteomes" id="UP001163731">
    <property type="component" value="Unassembled WGS sequence"/>
</dbReference>
<comment type="caution">
    <text evidence="1">The sequence shown here is derived from an EMBL/GenBank/DDBJ whole genome shotgun (WGS) entry which is preliminary data.</text>
</comment>
<reference evidence="1" key="1">
    <citation type="submission" date="2022-10" db="EMBL/GenBank/DDBJ databases">
        <title>Chryseobacterium babae sp. nov. isolated from the gut of the beetle Oryctes rhinoceros, and Chryseobacterium kimseyorum sp. nov., isolated from a stick insect rearing cage.</title>
        <authorList>
            <person name="Shelomi M."/>
            <person name="Han C.-J."/>
            <person name="Chen W.-M."/>
            <person name="Chen H.-K."/>
            <person name="Liaw S.-J."/>
            <person name="Muhle E."/>
            <person name="Clermont D."/>
        </authorList>
    </citation>
    <scope>NUCLEOTIDE SEQUENCE</scope>
    <source>
        <strain evidence="1">09-1422</strain>
    </source>
</reference>
<proteinExistence type="predicted"/>
<accession>A0ABT3HT30</accession>
<organism evidence="1 2">
    <name type="scientific">Chryseobacterium kimseyorum</name>
    <dbReference type="NCBI Taxonomy" id="2984028"/>
    <lineage>
        <taxon>Bacteria</taxon>
        <taxon>Pseudomonadati</taxon>
        <taxon>Bacteroidota</taxon>
        <taxon>Flavobacteriia</taxon>
        <taxon>Flavobacteriales</taxon>
        <taxon>Weeksellaceae</taxon>
        <taxon>Chryseobacterium group</taxon>
        <taxon>Chryseobacterium</taxon>
    </lineage>
</organism>
<protein>
    <submittedName>
        <fullName evidence="1">Uncharacterized protein</fullName>
    </submittedName>
</protein>
<dbReference type="RefSeq" id="WP_264748245.1">
    <property type="nucleotide sequence ID" value="NZ_JAPDHW010000001.1"/>
</dbReference>
<evidence type="ECO:0000313" key="1">
    <source>
        <dbReference type="EMBL" id="MCW3166948.1"/>
    </source>
</evidence>
<keyword evidence="2" id="KW-1185">Reference proteome</keyword>
<name>A0ABT3HT30_9FLAO</name>
<dbReference type="EMBL" id="JAPDHW010000001">
    <property type="protein sequence ID" value="MCW3166948.1"/>
    <property type="molecule type" value="Genomic_DNA"/>
</dbReference>
<evidence type="ECO:0000313" key="2">
    <source>
        <dbReference type="Proteomes" id="UP001163731"/>
    </source>
</evidence>
<sequence>MNYKKYLDTQIKKTESNLSRRIRNNDFDFFYSCINEFIENDKDEFFQTFTELGMQFENKYTISGIIQKIFYVRSERAIVEFSKQPEIENFKQLVDAYYWLNLAFVKGCKENNELKGEFFQDTVFASLLAYCFYPQALEKTVHYLQAEYDESLKNENEKISPEKRKYDKYYGYADVFQLLKELLTHEKSDAFKEILDVSIESDYQFVINNYLSEDINIVNDVLEKLAKFHISNKGESYLDTFNHDCWKIFPLEMISILICRKREGLSNEGVSHPLILSFIPFIYEVESLPDDQLTKSLESKII</sequence>
<gene>
    <name evidence="1" type="ORF">OMO38_00270</name>
</gene>